<dbReference type="AlphaFoldDB" id="A0A067CUB8"/>
<dbReference type="InterPro" id="IPR001563">
    <property type="entry name" value="Peptidase_S10"/>
</dbReference>
<name>A0A067CUB8_SAPPC</name>
<dbReference type="OMA" id="NPGICET"/>
<dbReference type="PROSITE" id="PS00560">
    <property type="entry name" value="CARBOXYPEPT_SER_HIS"/>
    <property type="match status" value="1"/>
</dbReference>
<gene>
    <name evidence="8" type="ORF">SPRG_05098</name>
</gene>
<comment type="similarity">
    <text evidence="1 7">Belongs to the peptidase S10 family.</text>
</comment>
<evidence type="ECO:0000313" key="8">
    <source>
        <dbReference type="EMBL" id="KDO30387.1"/>
    </source>
</evidence>
<keyword evidence="3 7" id="KW-0645">Protease</keyword>
<dbReference type="GO" id="GO:0006508">
    <property type="term" value="P:proteolysis"/>
    <property type="evidence" value="ECO:0007669"/>
    <property type="project" value="UniProtKB-KW"/>
</dbReference>
<evidence type="ECO:0000256" key="2">
    <source>
        <dbReference type="ARBA" id="ARBA00022645"/>
    </source>
</evidence>
<evidence type="ECO:0000256" key="6">
    <source>
        <dbReference type="ARBA" id="ARBA00023180"/>
    </source>
</evidence>
<keyword evidence="5 7" id="KW-0378">Hydrolase</keyword>
<dbReference type="SUPFAM" id="SSF53474">
    <property type="entry name" value="alpha/beta-Hydrolases"/>
    <property type="match status" value="1"/>
</dbReference>
<dbReference type="OrthoDB" id="443318at2759"/>
<dbReference type="GeneID" id="24127507"/>
<dbReference type="GO" id="GO:0004185">
    <property type="term" value="F:serine-type carboxypeptidase activity"/>
    <property type="evidence" value="ECO:0007669"/>
    <property type="project" value="UniProtKB-UniRule"/>
</dbReference>
<dbReference type="PANTHER" id="PTHR11802:SF113">
    <property type="entry name" value="SERINE CARBOXYPEPTIDASE CTSA-4.1"/>
    <property type="match status" value="1"/>
</dbReference>
<dbReference type="InterPro" id="IPR029058">
    <property type="entry name" value="AB_hydrolase_fold"/>
</dbReference>
<dbReference type="EMBL" id="KK583202">
    <property type="protein sequence ID" value="KDO30387.1"/>
    <property type="molecule type" value="Genomic_DNA"/>
</dbReference>
<protein>
    <recommendedName>
        <fullName evidence="7">Carboxypeptidase</fullName>
        <ecNumber evidence="7">3.4.16.-</ecNumber>
    </recommendedName>
</protein>
<evidence type="ECO:0000256" key="3">
    <source>
        <dbReference type="ARBA" id="ARBA00022670"/>
    </source>
</evidence>
<dbReference type="Gene3D" id="3.40.50.1820">
    <property type="entry name" value="alpha/beta hydrolase"/>
    <property type="match status" value="1"/>
</dbReference>
<keyword evidence="9" id="KW-1185">Reference proteome</keyword>
<dbReference type="InterPro" id="IPR018202">
    <property type="entry name" value="Ser_caboxypep_ser_AS"/>
</dbReference>
<dbReference type="RefSeq" id="XP_012198997.1">
    <property type="nucleotide sequence ID" value="XM_012343607.1"/>
</dbReference>
<organism evidence="8 9">
    <name type="scientific">Saprolegnia parasitica (strain CBS 223.65)</name>
    <dbReference type="NCBI Taxonomy" id="695850"/>
    <lineage>
        <taxon>Eukaryota</taxon>
        <taxon>Sar</taxon>
        <taxon>Stramenopiles</taxon>
        <taxon>Oomycota</taxon>
        <taxon>Saprolegniomycetes</taxon>
        <taxon>Saprolegniales</taxon>
        <taxon>Saprolegniaceae</taxon>
        <taxon>Saprolegnia</taxon>
    </lineage>
</organism>
<dbReference type="PROSITE" id="PS00131">
    <property type="entry name" value="CARBOXYPEPT_SER_SER"/>
    <property type="match status" value="1"/>
</dbReference>
<dbReference type="EC" id="3.4.16.-" evidence="7"/>
<dbReference type="PRINTS" id="PR00724">
    <property type="entry name" value="CRBOXYPTASEC"/>
</dbReference>
<keyword evidence="4" id="KW-0732">Signal</keyword>
<keyword evidence="2 7" id="KW-0121">Carboxypeptidase</keyword>
<dbReference type="VEuPathDB" id="FungiDB:SPRG_05098"/>
<dbReference type="Pfam" id="PF00450">
    <property type="entry name" value="Peptidase_S10"/>
    <property type="match status" value="1"/>
</dbReference>
<proteinExistence type="inferred from homology"/>
<accession>A0A067CUB8</accession>
<evidence type="ECO:0000256" key="4">
    <source>
        <dbReference type="ARBA" id="ARBA00022729"/>
    </source>
</evidence>
<dbReference type="InterPro" id="IPR033124">
    <property type="entry name" value="Ser_caboxypep_his_AS"/>
</dbReference>
<evidence type="ECO:0000256" key="5">
    <source>
        <dbReference type="ARBA" id="ARBA00022801"/>
    </source>
</evidence>
<evidence type="ECO:0000256" key="7">
    <source>
        <dbReference type="RuleBase" id="RU361156"/>
    </source>
</evidence>
<dbReference type="Gene3D" id="1.10.287.410">
    <property type="match status" value="1"/>
</dbReference>
<dbReference type="PANTHER" id="PTHR11802">
    <property type="entry name" value="SERINE PROTEASE FAMILY S10 SERINE CARBOXYPEPTIDASE"/>
    <property type="match status" value="1"/>
</dbReference>
<dbReference type="KEGG" id="spar:SPRG_05098"/>
<reference evidence="8 9" key="1">
    <citation type="journal article" date="2013" name="PLoS Genet.">
        <title>Distinctive expansion of potential virulence genes in the genome of the oomycete fish pathogen Saprolegnia parasitica.</title>
        <authorList>
            <person name="Jiang R.H."/>
            <person name="de Bruijn I."/>
            <person name="Haas B.J."/>
            <person name="Belmonte R."/>
            <person name="Lobach L."/>
            <person name="Christie J."/>
            <person name="van den Ackerveken G."/>
            <person name="Bottin A."/>
            <person name="Bulone V."/>
            <person name="Diaz-Moreno S.M."/>
            <person name="Dumas B."/>
            <person name="Fan L."/>
            <person name="Gaulin E."/>
            <person name="Govers F."/>
            <person name="Grenville-Briggs L.J."/>
            <person name="Horner N.R."/>
            <person name="Levin J.Z."/>
            <person name="Mammella M."/>
            <person name="Meijer H.J."/>
            <person name="Morris P."/>
            <person name="Nusbaum C."/>
            <person name="Oome S."/>
            <person name="Phillips A.J."/>
            <person name="van Rooyen D."/>
            <person name="Rzeszutek E."/>
            <person name="Saraiva M."/>
            <person name="Secombes C.J."/>
            <person name="Seidl M.F."/>
            <person name="Snel B."/>
            <person name="Stassen J.H."/>
            <person name="Sykes S."/>
            <person name="Tripathy S."/>
            <person name="van den Berg H."/>
            <person name="Vega-Arreguin J.C."/>
            <person name="Wawra S."/>
            <person name="Young S.K."/>
            <person name="Zeng Q."/>
            <person name="Dieguez-Uribeondo J."/>
            <person name="Russ C."/>
            <person name="Tyler B.M."/>
            <person name="van West P."/>
        </authorList>
    </citation>
    <scope>NUCLEOTIDE SEQUENCE [LARGE SCALE GENOMIC DNA]</scope>
    <source>
        <strain evidence="8 9">CBS 223.65</strain>
    </source>
</reference>
<sequence length="460" mass="50460">MASATETTGLVRHASEQTMAVPRPRFSPWGLLIGVPLLLSLGWFAAEWWQSPAAAFVCDPHVVQSSGYMHVAPQTQYFYYFFESRDRPESDPLVLWLNGGPGSSSMLGLFLENGPCLVQSDGRLAYNEYAWNTRANVIYVDQPASVGLSLGPLSAPMAIGPNMLQFLRGFFALHPDLARRPLYLTGESYAGHYIPAIATTLLSANESAINLQGIAIGNGLTDTDIQAQHQLDMVNNQYNVTLVPSSHLAELQAMAHDVTTRIRACRTAKNDSVCEDAALAFITFQGSMESYAPTRNSLDIRQECIDDVCEAPMKAVATFLNRPDVQAQLGLPSPVVYRSDNPKYMEPFLIDIVTNYAHHVEAILAANVPVLLYAGDADLQCNWQSIDAWSSAMKWAQTSGYNKTTLQPYLAADGRTVGQVRAHDLLTFVRIFDAGHLVPSAQPQVSLELLNTFLARASFV</sequence>
<keyword evidence="6" id="KW-0325">Glycoprotein</keyword>
<evidence type="ECO:0000256" key="1">
    <source>
        <dbReference type="ARBA" id="ARBA00009431"/>
    </source>
</evidence>
<evidence type="ECO:0000313" key="9">
    <source>
        <dbReference type="Proteomes" id="UP000030745"/>
    </source>
</evidence>
<dbReference type="Proteomes" id="UP000030745">
    <property type="component" value="Unassembled WGS sequence"/>
</dbReference>